<dbReference type="RefSeq" id="WP_348703088.1">
    <property type="nucleotide sequence ID" value="NZ_CAXIYA010000011.1"/>
</dbReference>
<organism evidence="2 3">
    <name type="scientific">Tenacibaculum vairaonense</name>
    <dbReference type="NCBI Taxonomy" id="3137860"/>
    <lineage>
        <taxon>Bacteria</taxon>
        <taxon>Pseudomonadati</taxon>
        <taxon>Bacteroidota</taxon>
        <taxon>Flavobacteriia</taxon>
        <taxon>Flavobacteriales</taxon>
        <taxon>Flavobacteriaceae</taxon>
        <taxon>Tenacibaculum</taxon>
    </lineage>
</organism>
<reference evidence="2 3" key="1">
    <citation type="submission" date="2024-05" db="EMBL/GenBank/DDBJ databases">
        <authorList>
            <person name="Duchaud E."/>
        </authorList>
    </citation>
    <scope>NUCLEOTIDE SEQUENCE [LARGE SCALE GENOMIC DNA]</scope>
    <source>
        <strain evidence="2">Ena-SAMPLE-TAB-13-05-2024-13:56:06:370-140305</strain>
    </source>
</reference>
<gene>
    <name evidence="2" type="ORF">T190115A13A_50170</name>
</gene>
<accession>A0ABM9PQA5</accession>
<evidence type="ECO:0000313" key="3">
    <source>
        <dbReference type="Proteomes" id="UP001497602"/>
    </source>
</evidence>
<protein>
    <submittedName>
        <fullName evidence="2">DUF4065 domain-containing protein</fullName>
    </submittedName>
</protein>
<dbReference type="EMBL" id="CAXJRC010000042">
    <property type="protein sequence ID" value="CAL2107928.1"/>
    <property type="molecule type" value="Genomic_DNA"/>
</dbReference>
<keyword evidence="3" id="KW-1185">Reference proteome</keyword>
<name>A0ABM9PQA5_9FLAO</name>
<dbReference type="InterPro" id="IPR025272">
    <property type="entry name" value="SocA_Panacea"/>
</dbReference>
<feature type="domain" description="Antitoxin SocA-like Panacea" evidence="1">
    <location>
        <begin position="27"/>
        <end position="130"/>
    </location>
</feature>
<proteinExistence type="predicted"/>
<comment type="caution">
    <text evidence="2">The sequence shown here is derived from an EMBL/GenBank/DDBJ whole genome shotgun (WGS) entry which is preliminary data.</text>
</comment>
<dbReference type="Proteomes" id="UP001497602">
    <property type="component" value="Unassembled WGS sequence"/>
</dbReference>
<sequence length="165" mass="19084">MGTTSSVANEFIKLAKHSDYELTNMKLVKLMYVAQGLSLSILERPIFKNDSIEAWKFGPVIPSVYHEFKHFKSSPITSNSVMLDNDWEQLSEPKLKNEDDKKVVLLTWQLYKNISATDLVDLTHMPGTPWSLTYRPGQNRVIDNELIKRYYDKFVINLDKELKSA</sequence>
<evidence type="ECO:0000313" key="2">
    <source>
        <dbReference type="EMBL" id="CAL2107928.1"/>
    </source>
</evidence>
<dbReference type="Pfam" id="PF13274">
    <property type="entry name" value="SocA_Panacea"/>
    <property type="match status" value="1"/>
</dbReference>
<evidence type="ECO:0000259" key="1">
    <source>
        <dbReference type="Pfam" id="PF13274"/>
    </source>
</evidence>